<evidence type="ECO:0000313" key="3">
    <source>
        <dbReference type="Proteomes" id="UP000789901"/>
    </source>
</evidence>
<sequence>THGQKAHFKRKFKCKPKKIAHFLQNKVQEKVSLGPVTQTSLSQNEVQEGVKDQM</sequence>
<accession>A0ABN7XFJ3</accession>
<evidence type="ECO:0000313" key="2">
    <source>
        <dbReference type="EMBL" id="CAG8853707.1"/>
    </source>
</evidence>
<dbReference type="Proteomes" id="UP000789901">
    <property type="component" value="Unassembled WGS sequence"/>
</dbReference>
<protein>
    <submittedName>
        <fullName evidence="2">40365_t:CDS:1</fullName>
    </submittedName>
</protein>
<gene>
    <name evidence="2" type="ORF">GMARGA_LOCUS42528</name>
</gene>
<comment type="caution">
    <text evidence="2">The sequence shown here is derived from an EMBL/GenBank/DDBJ whole genome shotgun (WGS) entry which is preliminary data.</text>
</comment>
<feature type="region of interest" description="Disordered" evidence="1">
    <location>
        <begin position="35"/>
        <end position="54"/>
    </location>
</feature>
<proteinExistence type="predicted"/>
<keyword evidence="3" id="KW-1185">Reference proteome</keyword>
<evidence type="ECO:0000256" key="1">
    <source>
        <dbReference type="SAM" id="MobiDB-lite"/>
    </source>
</evidence>
<feature type="non-terminal residue" evidence="2">
    <location>
        <position position="1"/>
    </location>
</feature>
<organism evidence="2 3">
    <name type="scientific">Gigaspora margarita</name>
    <dbReference type="NCBI Taxonomy" id="4874"/>
    <lineage>
        <taxon>Eukaryota</taxon>
        <taxon>Fungi</taxon>
        <taxon>Fungi incertae sedis</taxon>
        <taxon>Mucoromycota</taxon>
        <taxon>Glomeromycotina</taxon>
        <taxon>Glomeromycetes</taxon>
        <taxon>Diversisporales</taxon>
        <taxon>Gigasporaceae</taxon>
        <taxon>Gigaspora</taxon>
    </lineage>
</organism>
<feature type="non-terminal residue" evidence="2">
    <location>
        <position position="54"/>
    </location>
</feature>
<dbReference type="EMBL" id="CAJVQB010128095">
    <property type="protein sequence ID" value="CAG8853707.1"/>
    <property type="molecule type" value="Genomic_DNA"/>
</dbReference>
<feature type="compositionally biased region" description="Polar residues" evidence="1">
    <location>
        <begin position="35"/>
        <end position="46"/>
    </location>
</feature>
<name>A0ABN7XFJ3_GIGMA</name>
<reference evidence="2 3" key="1">
    <citation type="submission" date="2021-06" db="EMBL/GenBank/DDBJ databases">
        <authorList>
            <person name="Kallberg Y."/>
            <person name="Tangrot J."/>
            <person name="Rosling A."/>
        </authorList>
    </citation>
    <scope>NUCLEOTIDE SEQUENCE [LARGE SCALE GENOMIC DNA]</scope>
    <source>
        <strain evidence="2 3">120-4 pot B 10/14</strain>
    </source>
</reference>